<accession>A0A0P1AHC3</accession>
<dbReference type="EMBL" id="CCYD01000468">
    <property type="protein sequence ID" value="CEG40100.1"/>
    <property type="molecule type" value="Genomic_DNA"/>
</dbReference>
<organism evidence="1 2">
    <name type="scientific">Plasmopara halstedii</name>
    <name type="common">Downy mildew of sunflower</name>
    <dbReference type="NCBI Taxonomy" id="4781"/>
    <lineage>
        <taxon>Eukaryota</taxon>
        <taxon>Sar</taxon>
        <taxon>Stramenopiles</taxon>
        <taxon>Oomycota</taxon>
        <taxon>Peronosporomycetes</taxon>
        <taxon>Peronosporales</taxon>
        <taxon>Peronosporaceae</taxon>
        <taxon>Plasmopara</taxon>
    </lineage>
</organism>
<dbReference type="AlphaFoldDB" id="A0A0P1AHC3"/>
<keyword evidence="2" id="KW-1185">Reference proteome</keyword>
<protein>
    <submittedName>
        <fullName evidence="1">Uncharacterized protein</fullName>
    </submittedName>
</protein>
<dbReference type="RefSeq" id="XP_024576469.1">
    <property type="nucleotide sequence ID" value="XM_024725721.2"/>
</dbReference>
<sequence length="60" mass="7123">MPKVEFLAQVRDLDQSSLTKGRQLKLNVHQDTDCFRWILSSILDRLSTFYRNRMINTLPL</sequence>
<evidence type="ECO:0000313" key="2">
    <source>
        <dbReference type="Proteomes" id="UP000054928"/>
    </source>
</evidence>
<name>A0A0P1AHC3_PLAHL</name>
<proteinExistence type="predicted"/>
<reference evidence="2" key="1">
    <citation type="submission" date="2014-09" db="EMBL/GenBank/DDBJ databases">
        <authorList>
            <person name="Sharma Rahul"/>
            <person name="Thines Marco"/>
        </authorList>
    </citation>
    <scope>NUCLEOTIDE SEQUENCE [LARGE SCALE GENOMIC DNA]</scope>
</reference>
<evidence type="ECO:0000313" key="1">
    <source>
        <dbReference type="EMBL" id="CEG40100.1"/>
    </source>
</evidence>
<dbReference type="GeneID" id="36410450"/>
<dbReference type="Proteomes" id="UP000054928">
    <property type="component" value="Unassembled WGS sequence"/>
</dbReference>